<evidence type="ECO:0000313" key="12">
    <source>
        <dbReference type="Proteomes" id="UP000697995"/>
    </source>
</evidence>
<dbReference type="PANTHER" id="PTHR35011">
    <property type="entry name" value="2,3-DIKETO-L-GULONATE TRAP TRANSPORTER SMALL PERMEASE PROTEIN YIAM"/>
    <property type="match status" value="1"/>
</dbReference>
<keyword evidence="2 9" id="KW-0813">Transport</keyword>
<evidence type="ECO:0000256" key="4">
    <source>
        <dbReference type="ARBA" id="ARBA00022519"/>
    </source>
</evidence>
<sequence>MNSDNPVARLLAGPARAVAIIGGWWLLALAFLTCVEIFGRKFFAFSLQGVDEIGAYTLAVFSTLSFAHALVTRSHTRVDFLLGHLPAPLRAVLNALAFLLLAALAIYAAWRGWAVLKESLLFQSHANSPLQTPMWLPQSAWLAGLAAFAIAAGLFAAHALWLLLTDWRKVNRWYGPMTLEEEVQAEAGAVLARGADKAGAA</sequence>
<evidence type="ECO:0000256" key="5">
    <source>
        <dbReference type="ARBA" id="ARBA00022692"/>
    </source>
</evidence>
<evidence type="ECO:0000256" key="3">
    <source>
        <dbReference type="ARBA" id="ARBA00022475"/>
    </source>
</evidence>
<keyword evidence="7 9" id="KW-0472">Membrane</keyword>
<dbReference type="Proteomes" id="UP000697995">
    <property type="component" value="Unassembled WGS sequence"/>
</dbReference>
<name>A0ABS1CZH6_9PROT</name>
<comment type="caution">
    <text evidence="11">The sequence shown here is derived from an EMBL/GenBank/DDBJ whole genome shotgun (WGS) entry which is preliminary data.</text>
</comment>
<feature type="transmembrane region" description="Helical" evidence="9">
    <location>
        <begin position="17"/>
        <end position="38"/>
    </location>
</feature>
<dbReference type="Pfam" id="PF04290">
    <property type="entry name" value="DctQ"/>
    <property type="match status" value="1"/>
</dbReference>
<comment type="similarity">
    <text evidence="8 9">Belongs to the TRAP transporter small permease family.</text>
</comment>
<dbReference type="InterPro" id="IPR007387">
    <property type="entry name" value="TRAP_DctQ"/>
</dbReference>
<evidence type="ECO:0000256" key="2">
    <source>
        <dbReference type="ARBA" id="ARBA00022448"/>
    </source>
</evidence>
<reference evidence="11 12" key="1">
    <citation type="journal article" date="2020" name="Microorganisms">
        <title>Osmotic Adaptation and Compatible Solute Biosynthesis of Phototrophic Bacteria as Revealed from Genome Analyses.</title>
        <authorList>
            <person name="Imhoff J.F."/>
            <person name="Rahn T."/>
            <person name="Kunzel S."/>
            <person name="Keller A."/>
            <person name="Neulinger S.C."/>
        </authorList>
    </citation>
    <scope>NUCLEOTIDE SEQUENCE [LARGE SCALE GENOMIC DNA]</scope>
    <source>
        <strain evidence="11 12">DSM 15382</strain>
    </source>
</reference>
<feature type="transmembrane region" description="Helical" evidence="9">
    <location>
        <begin position="91"/>
        <end position="110"/>
    </location>
</feature>
<evidence type="ECO:0000256" key="6">
    <source>
        <dbReference type="ARBA" id="ARBA00022989"/>
    </source>
</evidence>
<keyword evidence="12" id="KW-1185">Reference proteome</keyword>
<evidence type="ECO:0000256" key="8">
    <source>
        <dbReference type="ARBA" id="ARBA00038436"/>
    </source>
</evidence>
<feature type="domain" description="Tripartite ATP-independent periplasmic transporters DctQ component" evidence="10">
    <location>
        <begin position="30"/>
        <end position="153"/>
    </location>
</feature>
<comment type="subcellular location">
    <subcellularLocation>
        <location evidence="1 9">Cell inner membrane</location>
        <topology evidence="1 9">Multi-pass membrane protein</topology>
    </subcellularLocation>
</comment>
<proteinExistence type="inferred from homology"/>
<accession>A0ABS1CZH6</accession>
<organism evidence="11 12">
    <name type="scientific">Paracraurococcus ruber</name>
    <dbReference type="NCBI Taxonomy" id="77675"/>
    <lineage>
        <taxon>Bacteria</taxon>
        <taxon>Pseudomonadati</taxon>
        <taxon>Pseudomonadota</taxon>
        <taxon>Alphaproteobacteria</taxon>
        <taxon>Acetobacterales</taxon>
        <taxon>Roseomonadaceae</taxon>
        <taxon>Paracraurococcus</taxon>
    </lineage>
</organism>
<dbReference type="InterPro" id="IPR055348">
    <property type="entry name" value="DctQ"/>
</dbReference>
<evidence type="ECO:0000313" key="11">
    <source>
        <dbReference type="EMBL" id="MBK1659735.1"/>
    </source>
</evidence>
<protein>
    <recommendedName>
        <fullName evidence="9">TRAP transporter small permease protein</fullName>
    </recommendedName>
</protein>
<gene>
    <name evidence="11" type="ORF">CKO45_15995</name>
</gene>
<comment type="subunit">
    <text evidence="9">The complex comprises the extracytoplasmic solute receptor protein and the two transmembrane proteins.</text>
</comment>
<dbReference type="RefSeq" id="WP_133222051.1">
    <property type="nucleotide sequence ID" value="NZ_NRSG01000120.1"/>
</dbReference>
<evidence type="ECO:0000259" key="10">
    <source>
        <dbReference type="Pfam" id="PF04290"/>
    </source>
</evidence>
<dbReference type="PANTHER" id="PTHR35011:SF10">
    <property type="entry name" value="TRAP TRANSPORTER SMALL PERMEASE PROTEIN"/>
    <property type="match status" value="1"/>
</dbReference>
<comment type="function">
    <text evidence="9">Part of the tripartite ATP-independent periplasmic (TRAP) transport system.</text>
</comment>
<feature type="transmembrane region" description="Helical" evidence="9">
    <location>
        <begin position="53"/>
        <end position="71"/>
    </location>
</feature>
<evidence type="ECO:0000256" key="1">
    <source>
        <dbReference type="ARBA" id="ARBA00004429"/>
    </source>
</evidence>
<keyword evidence="4 9" id="KW-0997">Cell inner membrane</keyword>
<keyword evidence="3" id="KW-1003">Cell membrane</keyword>
<keyword evidence="6 9" id="KW-1133">Transmembrane helix</keyword>
<dbReference type="EMBL" id="NRSG01000120">
    <property type="protein sequence ID" value="MBK1659735.1"/>
    <property type="molecule type" value="Genomic_DNA"/>
</dbReference>
<evidence type="ECO:0000256" key="9">
    <source>
        <dbReference type="RuleBase" id="RU369079"/>
    </source>
</evidence>
<evidence type="ECO:0000256" key="7">
    <source>
        <dbReference type="ARBA" id="ARBA00023136"/>
    </source>
</evidence>
<keyword evidence="5 9" id="KW-0812">Transmembrane</keyword>
<feature type="transmembrane region" description="Helical" evidence="9">
    <location>
        <begin position="140"/>
        <end position="164"/>
    </location>
</feature>